<evidence type="ECO:0000313" key="9">
    <source>
        <dbReference type="EMBL" id="MBV4544173.1"/>
    </source>
</evidence>
<dbReference type="InterPro" id="IPR015500">
    <property type="entry name" value="Peptidase_S8_subtilisin-rel"/>
</dbReference>
<evidence type="ECO:0000256" key="2">
    <source>
        <dbReference type="ARBA" id="ARBA00022670"/>
    </source>
</evidence>
<comment type="similarity">
    <text evidence="1 5">Belongs to the peptidase S8 family.</text>
</comment>
<evidence type="ECO:0000256" key="5">
    <source>
        <dbReference type="PROSITE-ProRule" id="PRU01240"/>
    </source>
</evidence>
<reference evidence="8" key="2">
    <citation type="submission" date="2020-07" db="EMBL/GenBank/DDBJ databases">
        <authorList>
            <person name="Lood C."/>
            <person name="Girard L."/>
        </authorList>
    </citation>
    <scope>NUCLEOTIDE SEQUENCE</scope>
    <source>
        <strain evidence="8">RW4S2</strain>
    </source>
</reference>
<dbReference type="PROSITE" id="PS51892">
    <property type="entry name" value="SUBTILASE"/>
    <property type="match status" value="1"/>
</dbReference>
<feature type="active site" description="Charge relay system" evidence="5">
    <location>
        <position position="561"/>
    </location>
</feature>
<dbReference type="GO" id="GO:0004252">
    <property type="term" value="F:serine-type endopeptidase activity"/>
    <property type="evidence" value="ECO:0007669"/>
    <property type="project" value="UniProtKB-UniRule"/>
</dbReference>
<dbReference type="SUPFAM" id="SSF52743">
    <property type="entry name" value="Subtilisin-like"/>
    <property type="match status" value="1"/>
</dbReference>
<feature type="domain" description="Peptidase S8/S53" evidence="7">
    <location>
        <begin position="363"/>
        <end position="591"/>
    </location>
</feature>
<dbReference type="PANTHER" id="PTHR43399:SF4">
    <property type="entry name" value="CELL WALL-ASSOCIATED PROTEASE"/>
    <property type="match status" value="1"/>
</dbReference>
<evidence type="ECO:0000256" key="3">
    <source>
        <dbReference type="ARBA" id="ARBA00022801"/>
    </source>
</evidence>
<dbReference type="InterPro" id="IPR036852">
    <property type="entry name" value="Peptidase_S8/S53_dom_sf"/>
</dbReference>
<dbReference type="EMBL" id="JABWRP010000031">
    <property type="protein sequence ID" value="MBC3473589.1"/>
    <property type="molecule type" value="Genomic_DNA"/>
</dbReference>
<evidence type="ECO:0000256" key="6">
    <source>
        <dbReference type="SAM" id="MobiDB-lite"/>
    </source>
</evidence>
<dbReference type="PROSITE" id="PS00138">
    <property type="entry name" value="SUBTILASE_SER"/>
    <property type="match status" value="1"/>
</dbReference>
<keyword evidence="4 5" id="KW-0720">Serine protease</keyword>
<gene>
    <name evidence="9" type="ORF">HU738_024265</name>
    <name evidence="8" type="ORF">HU738_23800</name>
</gene>
<keyword evidence="10" id="KW-1185">Reference proteome</keyword>
<reference evidence="8 10" key="1">
    <citation type="journal article" date="2020" name="Microorganisms">
        <title>Reliable Identification of Environmental Pseudomonas Isolates Using the rpoD Gene.</title>
        <authorList>
            <consortium name="The Broad Institute Genome Sequencing Platform"/>
            <person name="Girard L."/>
            <person name="Lood C."/>
            <person name="Rokni-Zadeh H."/>
            <person name="van Noort V."/>
            <person name="Lavigne R."/>
            <person name="De Mot R."/>
        </authorList>
    </citation>
    <scope>NUCLEOTIDE SEQUENCE</scope>
    <source>
        <strain evidence="8 10">RW4S2</strain>
    </source>
</reference>
<evidence type="ECO:0000256" key="1">
    <source>
        <dbReference type="ARBA" id="ARBA00011073"/>
    </source>
</evidence>
<accession>A0A923GM80</accession>
<evidence type="ECO:0000313" key="10">
    <source>
        <dbReference type="Proteomes" id="UP000628137"/>
    </source>
</evidence>
<dbReference type="EMBL" id="JABWRP020000028">
    <property type="protein sequence ID" value="MBV4544173.1"/>
    <property type="molecule type" value="Genomic_DNA"/>
</dbReference>
<feature type="active site" description="Charge relay system" evidence="5">
    <location>
        <position position="369"/>
    </location>
</feature>
<dbReference type="GO" id="GO:0006508">
    <property type="term" value="P:proteolysis"/>
    <property type="evidence" value="ECO:0007669"/>
    <property type="project" value="UniProtKB-KW"/>
</dbReference>
<feature type="active site" description="Charge relay system" evidence="5">
    <location>
        <position position="340"/>
    </location>
</feature>
<dbReference type="AlphaFoldDB" id="A0A923GM80"/>
<dbReference type="Gene3D" id="3.40.50.200">
    <property type="entry name" value="Peptidase S8/S53 domain"/>
    <property type="match status" value="1"/>
</dbReference>
<dbReference type="InterPro" id="IPR051048">
    <property type="entry name" value="Peptidase_S8/S53_subtilisin"/>
</dbReference>
<sequence>MNLDLDFVYYRNLRFDGKFHVRCSGGDLDKVARIRYELERIEPGGPVHLTGESSVSMAFSGALVDHGCPATLFTTARPGTYRISPRVILLDTQALAHGLPPGARGVIDLEPLTLVLTEQDLTRSIVDAVPLRRRRRALVEPAAAPSLDEPFAQLGEPAGHSTIGTSLPPLLVKFAPGGVDQLLADLKPQSRSRLARLWPNLGEVIELRPLLAAHEQDDQRLQVLAAYSLIEQPRSMLNDTFLALSRTLASLDYVQTLQFLAEQPEPHPLVFFVAGALATLLTGAAVVAGDRAYEHALPTPDYEPRQHYLDAPGGRWQGLNVRQAWSRQVRGQGARIHFSDGGLFPDHEDLRNNPALKIVALQPNDDPRHGTASVGLLLAADNGFGVTGISHQSELFVYHNRAADSAGHLRTLKDLLRQVEPGDIVGINRQTANVNDLYTFLPSVHDHAWWDTVRSLTERGAVVLVAACNGSNRTDKRIGSVAGQGVDLSHWRHFNDHGDAGAILVGACQSWDGKPHRYSNHHYRYRMLNAWGDSVTTLSSGKLQDKPGENRDYTDSYSGTSSATPMVTGALSLIQSYAIGQHHIYLNADQMHLLVMASGYDDASEAGSEVLPMGARPNVQGALLLLDQLLGSGRFLSAHDEL</sequence>
<name>A0A923GM80_9PSED</name>
<dbReference type="InterPro" id="IPR000209">
    <property type="entry name" value="Peptidase_S8/S53_dom"/>
</dbReference>
<dbReference type="PRINTS" id="PR00723">
    <property type="entry name" value="SUBTILISIN"/>
</dbReference>
<proteinExistence type="inferred from homology"/>
<feature type="compositionally biased region" description="Basic and acidic residues" evidence="6">
    <location>
        <begin position="543"/>
        <end position="554"/>
    </location>
</feature>
<evidence type="ECO:0000259" key="7">
    <source>
        <dbReference type="Pfam" id="PF00082"/>
    </source>
</evidence>
<dbReference type="RefSeq" id="WP_186604593.1">
    <property type="nucleotide sequence ID" value="NZ_JABWRP020000028.1"/>
</dbReference>
<evidence type="ECO:0000313" key="8">
    <source>
        <dbReference type="EMBL" id="MBC3473589.1"/>
    </source>
</evidence>
<comment type="caution">
    <text evidence="8">The sequence shown here is derived from an EMBL/GenBank/DDBJ whole genome shotgun (WGS) entry which is preliminary data.</text>
</comment>
<reference evidence="9" key="3">
    <citation type="submission" date="2021-06" db="EMBL/GenBank/DDBJ databases">
        <title>Updating the genus Pseudomonas: Description of 43 new species and partition of the Pseudomonas putida group.</title>
        <authorList>
            <person name="Girard L."/>
            <person name="Lood C."/>
            <person name="Vandamme P."/>
            <person name="Rokni-Zadeh H."/>
            <person name="Van Noort V."/>
            <person name="Hofte M."/>
            <person name="Lavigne R."/>
            <person name="De Mot R."/>
        </authorList>
    </citation>
    <scope>NUCLEOTIDE SEQUENCE</scope>
    <source>
        <strain evidence="9">RW4S2</strain>
    </source>
</reference>
<feature type="region of interest" description="Disordered" evidence="6">
    <location>
        <begin position="539"/>
        <end position="559"/>
    </location>
</feature>
<keyword evidence="3 5" id="KW-0378">Hydrolase</keyword>
<organism evidence="8">
    <name type="scientific">Pseudomonas vlassakiae</name>
    <dbReference type="NCBI Taxonomy" id="485888"/>
    <lineage>
        <taxon>Bacteria</taxon>
        <taxon>Pseudomonadati</taxon>
        <taxon>Pseudomonadota</taxon>
        <taxon>Gammaproteobacteria</taxon>
        <taxon>Pseudomonadales</taxon>
        <taxon>Pseudomonadaceae</taxon>
        <taxon>Pseudomonas</taxon>
    </lineage>
</organism>
<dbReference type="PANTHER" id="PTHR43399">
    <property type="entry name" value="SUBTILISIN-RELATED"/>
    <property type="match status" value="1"/>
</dbReference>
<dbReference type="InterPro" id="IPR023828">
    <property type="entry name" value="Peptidase_S8_Ser-AS"/>
</dbReference>
<dbReference type="Proteomes" id="UP000628137">
    <property type="component" value="Unassembled WGS sequence"/>
</dbReference>
<evidence type="ECO:0000256" key="4">
    <source>
        <dbReference type="ARBA" id="ARBA00022825"/>
    </source>
</evidence>
<protein>
    <submittedName>
        <fullName evidence="8">S8 family serine peptidase</fullName>
    </submittedName>
</protein>
<keyword evidence="2 5" id="KW-0645">Protease</keyword>
<dbReference type="Pfam" id="PF00082">
    <property type="entry name" value="Peptidase_S8"/>
    <property type="match status" value="1"/>
</dbReference>